<dbReference type="KEGG" id="gau:GAU_3322"/>
<keyword evidence="3" id="KW-1185">Reference proteome</keyword>
<dbReference type="STRING" id="379066.GAU_3322"/>
<reference evidence="3" key="1">
    <citation type="submission" date="2006-03" db="EMBL/GenBank/DDBJ databases">
        <title>Complete genome sequence of Gemmatimonas aurantiaca T-27 that represents a novel phylum Gemmatimonadetes.</title>
        <authorList>
            <person name="Takasaki K."/>
            <person name="Ichikawa N."/>
            <person name="Miura H."/>
            <person name="Matsushita S."/>
            <person name="Watanabe Y."/>
            <person name="Oguchi A."/>
            <person name="Ankai A."/>
            <person name="Yashiro I."/>
            <person name="Takahashi M."/>
            <person name="Terui Y."/>
            <person name="Fukui S."/>
            <person name="Yokoyama H."/>
            <person name="Tanikawa S."/>
            <person name="Hanada S."/>
            <person name="Kamagata Y."/>
            <person name="Fujita N."/>
        </authorList>
    </citation>
    <scope>NUCLEOTIDE SEQUENCE [LARGE SCALE GENOMIC DNA]</scope>
    <source>
        <strain evidence="3">T-27 / DSM 14586 / JCM 11422 / NBRC 100505</strain>
    </source>
</reference>
<dbReference type="RefSeq" id="WP_015895133.1">
    <property type="nucleotide sequence ID" value="NC_012489.1"/>
</dbReference>
<organism evidence="2 3">
    <name type="scientific">Gemmatimonas aurantiaca (strain DSM 14586 / JCM 11422 / NBRC 100505 / T-27)</name>
    <dbReference type="NCBI Taxonomy" id="379066"/>
    <lineage>
        <taxon>Bacteria</taxon>
        <taxon>Pseudomonadati</taxon>
        <taxon>Gemmatimonadota</taxon>
        <taxon>Gemmatimonadia</taxon>
        <taxon>Gemmatimonadales</taxon>
        <taxon>Gemmatimonadaceae</taxon>
        <taxon>Gemmatimonas</taxon>
    </lineage>
</organism>
<evidence type="ECO:0000256" key="1">
    <source>
        <dbReference type="SAM" id="SignalP"/>
    </source>
</evidence>
<feature type="chain" id="PRO_5002906860" evidence="1">
    <location>
        <begin position="24"/>
        <end position="187"/>
    </location>
</feature>
<name>C1ACY7_GEMAT</name>
<evidence type="ECO:0000313" key="2">
    <source>
        <dbReference type="EMBL" id="BAH40364.1"/>
    </source>
</evidence>
<dbReference type="AlphaFoldDB" id="C1ACY7"/>
<dbReference type="EMBL" id="AP009153">
    <property type="protein sequence ID" value="BAH40364.1"/>
    <property type="molecule type" value="Genomic_DNA"/>
</dbReference>
<dbReference type="Proteomes" id="UP000002209">
    <property type="component" value="Chromosome"/>
</dbReference>
<feature type="signal peptide" evidence="1">
    <location>
        <begin position="1"/>
        <end position="23"/>
    </location>
</feature>
<keyword evidence="1" id="KW-0732">Signal</keyword>
<dbReference type="HOGENOM" id="CLU_1445736_0_0_0"/>
<protein>
    <submittedName>
        <fullName evidence="2">Uncharacterized protein</fullName>
    </submittedName>
</protein>
<gene>
    <name evidence="2" type="ordered locus">GAU_3322</name>
</gene>
<dbReference type="PROSITE" id="PS51257">
    <property type="entry name" value="PROKAR_LIPOPROTEIN"/>
    <property type="match status" value="1"/>
</dbReference>
<evidence type="ECO:0000313" key="3">
    <source>
        <dbReference type="Proteomes" id="UP000002209"/>
    </source>
</evidence>
<accession>C1ACY7</accession>
<proteinExistence type="predicted"/>
<sequence length="187" mass="19425">MRVTPIALVCVLAACTVSDQTPADSVSTPPPDAGVTAVAPQFITANGFGPLALDMTAADASKVTDGALTVPPASAPDQCEYATWSTAPNGVMVMFVGGALKRVDVSQPGTPTVEGLEVGQSAARADSLYGAKAERRPHKYEAGEYLIVKPLAPQDSLQRLVVELTGGKVARFRIGLFPQVEWVEGCA</sequence>
<dbReference type="OrthoDB" id="5193828at2"/>